<evidence type="ECO:0000259" key="2">
    <source>
        <dbReference type="Pfam" id="PF13676"/>
    </source>
</evidence>
<keyword evidence="5" id="KW-1185">Reference proteome</keyword>
<comment type="caution">
    <text evidence="3">The sequence shown here is derived from an EMBL/GenBank/DDBJ whole genome shotgun (WGS) entry which is preliminary data.</text>
</comment>
<dbReference type="PANTHER" id="PTHR46270">
    <property type="entry name" value="ARMADILLO-TYPE FOLD-RELATED"/>
    <property type="match status" value="1"/>
</dbReference>
<dbReference type="SUPFAM" id="SSF52200">
    <property type="entry name" value="Toll/Interleukin receptor TIR domain"/>
    <property type="match status" value="1"/>
</dbReference>
<sequence length="404" mass="47842">MSIQNSTIISNRLNVDRTTTINLIDQERTTSSNHSNSSRFDMMISYSHDNTDICHHIYDHLIENGYTVWVDFGYLKGNVMEAMAEAIESTDCLLLLICDNYKRSNYCRAEALYAFSRQLTLIPLLMQKKYKADGWLGLMITQLKYVDFTKYEFDLAFTKLKAELFSMDRKPGAHFSSVRKLHSPSEEKKNTESIIPSSFITLSNMIQQTHVVLLPHNCHYLKKPINQWLSSDINQWCNEKHLNTFLNVLQHYDGYDLIKLYELSKLNYMSMINVLQNDYIEEFIQYFHILNNYSLLLEFTTEYEKYNPELLSYTYLKLQDKISDIIDNNIKNISKIPTDVLYEITALYTLFKRKRNYKNNSRRTSITTRERDDDDDLSKQYQRTNLRRTGSHQNLYYDLVKQQK</sequence>
<dbReference type="AlphaFoldDB" id="A0A815CVG0"/>
<dbReference type="EMBL" id="CAJOBC010032308">
    <property type="protein sequence ID" value="CAF4095514.1"/>
    <property type="molecule type" value="Genomic_DNA"/>
</dbReference>
<reference evidence="3" key="1">
    <citation type="submission" date="2021-02" db="EMBL/GenBank/DDBJ databases">
        <authorList>
            <person name="Nowell W R."/>
        </authorList>
    </citation>
    <scope>NUCLEOTIDE SEQUENCE</scope>
</reference>
<feature type="region of interest" description="Disordered" evidence="1">
    <location>
        <begin position="361"/>
        <end position="381"/>
    </location>
</feature>
<evidence type="ECO:0000256" key="1">
    <source>
        <dbReference type="SAM" id="MobiDB-lite"/>
    </source>
</evidence>
<protein>
    <recommendedName>
        <fullName evidence="2">TIR domain-containing protein</fullName>
    </recommendedName>
</protein>
<dbReference type="Proteomes" id="UP000681722">
    <property type="component" value="Unassembled WGS sequence"/>
</dbReference>
<accession>A0A815CVG0</accession>
<gene>
    <name evidence="3" type="ORF">GPM918_LOCUS27997</name>
    <name evidence="4" type="ORF">SRO942_LOCUS28435</name>
</gene>
<dbReference type="Gene3D" id="3.40.50.10140">
    <property type="entry name" value="Toll/interleukin-1 receptor homology (TIR) domain"/>
    <property type="match status" value="1"/>
</dbReference>
<dbReference type="InterPro" id="IPR035897">
    <property type="entry name" value="Toll_tir_struct_dom_sf"/>
</dbReference>
<feature type="domain" description="TIR" evidence="2">
    <location>
        <begin position="43"/>
        <end position="159"/>
    </location>
</feature>
<dbReference type="EMBL" id="CAJNOQ010012016">
    <property type="protein sequence ID" value="CAF1290206.1"/>
    <property type="molecule type" value="Genomic_DNA"/>
</dbReference>
<name>A0A815CVG0_9BILA</name>
<evidence type="ECO:0000313" key="5">
    <source>
        <dbReference type="Proteomes" id="UP000663829"/>
    </source>
</evidence>
<dbReference type="PANTHER" id="PTHR46270:SF2">
    <property type="entry name" value="TIR DOMAIN-CONTAINING PROTEIN"/>
    <property type="match status" value="1"/>
</dbReference>
<organism evidence="3 5">
    <name type="scientific">Didymodactylos carnosus</name>
    <dbReference type="NCBI Taxonomy" id="1234261"/>
    <lineage>
        <taxon>Eukaryota</taxon>
        <taxon>Metazoa</taxon>
        <taxon>Spiralia</taxon>
        <taxon>Gnathifera</taxon>
        <taxon>Rotifera</taxon>
        <taxon>Eurotatoria</taxon>
        <taxon>Bdelloidea</taxon>
        <taxon>Philodinida</taxon>
        <taxon>Philodinidae</taxon>
        <taxon>Didymodactylos</taxon>
    </lineage>
</organism>
<dbReference type="OrthoDB" id="2148946at2759"/>
<evidence type="ECO:0000313" key="3">
    <source>
        <dbReference type="EMBL" id="CAF1290206.1"/>
    </source>
</evidence>
<dbReference type="GO" id="GO:0007165">
    <property type="term" value="P:signal transduction"/>
    <property type="evidence" value="ECO:0007669"/>
    <property type="project" value="InterPro"/>
</dbReference>
<dbReference type="InterPro" id="IPR000157">
    <property type="entry name" value="TIR_dom"/>
</dbReference>
<proteinExistence type="predicted"/>
<dbReference type="Pfam" id="PF13676">
    <property type="entry name" value="TIR_2"/>
    <property type="match status" value="1"/>
</dbReference>
<dbReference type="Proteomes" id="UP000663829">
    <property type="component" value="Unassembled WGS sequence"/>
</dbReference>
<evidence type="ECO:0000313" key="4">
    <source>
        <dbReference type="EMBL" id="CAF4095514.1"/>
    </source>
</evidence>